<dbReference type="PANTHER" id="PTHR43280">
    <property type="entry name" value="ARAC-FAMILY TRANSCRIPTIONAL REGULATOR"/>
    <property type="match status" value="1"/>
</dbReference>
<dbReference type="Gene3D" id="1.10.10.60">
    <property type="entry name" value="Homeodomain-like"/>
    <property type="match status" value="2"/>
</dbReference>
<dbReference type="Proteomes" id="UP000028525">
    <property type="component" value="Unassembled WGS sequence"/>
</dbReference>
<organism evidence="5 6">
    <name type="scientific">Lacrimispora celerecrescens</name>
    <dbReference type="NCBI Taxonomy" id="29354"/>
    <lineage>
        <taxon>Bacteria</taxon>
        <taxon>Bacillati</taxon>
        <taxon>Bacillota</taxon>
        <taxon>Clostridia</taxon>
        <taxon>Lachnospirales</taxon>
        <taxon>Lachnospiraceae</taxon>
        <taxon>Lacrimispora</taxon>
    </lineage>
</organism>
<dbReference type="SUPFAM" id="SSF51215">
    <property type="entry name" value="Regulatory protein AraC"/>
    <property type="match status" value="1"/>
</dbReference>
<evidence type="ECO:0000256" key="3">
    <source>
        <dbReference type="ARBA" id="ARBA00023163"/>
    </source>
</evidence>
<dbReference type="RefSeq" id="WP_038278939.1">
    <property type="nucleotide sequence ID" value="NZ_JPME01000008.1"/>
</dbReference>
<comment type="caution">
    <text evidence="5">The sequence shown here is derived from an EMBL/GenBank/DDBJ whole genome shotgun (WGS) entry which is preliminary data.</text>
</comment>
<evidence type="ECO:0000313" key="6">
    <source>
        <dbReference type="Proteomes" id="UP000028525"/>
    </source>
</evidence>
<dbReference type="SMART" id="SM00342">
    <property type="entry name" value="HTH_ARAC"/>
    <property type="match status" value="1"/>
</dbReference>
<evidence type="ECO:0000256" key="2">
    <source>
        <dbReference type="ARBA" id="ARBA00023125"/>
    </source>
</evidence>
<evidence type="ECO:0000313" key="5">
    <source>
        <dbReference type="EMBL" id="KEZ90919.1"/>
    </source>
</evidence>
<feature type="domain" description="HTH araC/xylS-type" evidence="4">
    <location>
        <begin position="182"/>
        <end position="279"/>
    </location>
</feature>
<keyword evidence="2" id="KW-0238">DNA-binding</keyword>
<dbReference type="SUPFAM" id="SSF46689">
    <property type="entry name" value="Homeodomain-like"/>
    <property type="match status" value="2"/>
</dbReference>
<proteinExistence type="predicted"/>
<accession>A0A084JPN5</accession>
<name>A0A084JPN5_9FIRM</name>
<keyword evidence="1" id="KW-0805">Transcription regulation</keyword>
<sequence length="283" mass="33233">MDNYEKRGYLNSDFRLFHLTDTKKQDFEYHYHDFDKIIIFIRGSVTYRIEGCAYKLKPYDIILVRHNDIHKPDIDPSVPYERIIVYLSPGFLLAYRSDSYDLSTCFQKSKELHSHVLRIHSMEKSGIYRTLANLEYACTHDGYARDLYCQVVFLEFMIQLNRASLANRVQYLPPSTGDRRILGIMEYINNHLTEEISVETIAESCYISRYHLMHLFKGETGYTLFDYITEKRLALARDLLKTGMPVTEACFASGFKNYSTFFRAYKKHFHSSPSEAVKEHGNL</sequence>
<dbReference type="Pfam" id="PF12833">
    <property type="entry name" value="HTH_18"/>
    <property type="match status" value="1"/>
</dbReference>
<keyword evidence="3" id="KW-0804">Transcription</keyword>
<keyword evidence="6" id="KW-1185">Reference proteome</keyword>
<protein>
    <submittedName>
        <fullName evidence="5">AraC family transcriptional regulator</fullName>
    </submittedName>
</protein>
<evidence type="ECO:0000259" key="4">
    <source>
        <dbReference type="PROSITE" id="PS01124"/>
    </source>
</evidence>
<evidence type="ECO:0000256" key="1">
    <source>
        <dbReference type="ARBA" id="ARBA00023015"/>
    </source>
</evidence>
<dbReference type="InterPro" id="IPR014710">
    <property type="entry name" value="RmlC-like_jellyroll"/>
</dbReference>
<dbReference type="Pfam" id="PF02311">
    <property type="entry name" value="AraC_binding"/>
    <property type="match status" value="1"/>
</dbReference>
<dbReference type="GO" id="GO:0003700">
    <property type="term" value="F:DNA-binding transcription factor activity"/>
    <property type="evidence" value="ECO:0007669"/>
    <property type="project" value="InterPro"/>
</dbReference>
<dbReference type="PANTHER" id="PTHR43280:SF34">
    <property type="entry name" value="ARAC-FAMILY TRANSCRIPTIONAL REGULATOR"/>
    <property type="match status" value="1"/>
</dbReference>
<dbReference type="InterPro" id="IPR018060">
    <property type="entry name" value="HTH_AraC"/>
</dbReference>
<reference evidence="5 6" key="1">
    <citation type="submission" date="2014-07" db="EMBL/GenBank/DDBJ databases">
        <title>Draft genome of Clostridium celerecrescens 152B isolated from sediments associated with methane hydrate from Krishna Godavari basin.</title>
        <authorList>
            <person name="Honkalas V.S."/>
            <person name="Dabir A.P."/>
            <person name="Arora P."/>
            <person name="Dhakephalkar P.K."/>
        </authorList>
    </citation>
    <scope>NUCLEOTIDE SEQUENCE [LARGE SCALE GENOMIC DNA]</scope>
    <source>
        <strain evidence="5 6">152B</strain>
    </source>
</reference>
<dbReference type="Gene3D" id="2.60.120.10">
    <property type="entry name" value="Jelly Rolls"/>
    <property type="match status" value="1"/>
</dbReference>
<dbReference type="InterPro" id="IPR009057">
    <property type="entry name" value="Homeodomain-like_sf"/>
</dbReference>
<dbReference type="InterPro" id="IPR037923">
    <property type="entry name" value="HTH-like"/>
</dbReference>
<dbReference type="OrthoDB" id="9774814at2"/>
<dbReference type="InterPro" id="IPR003313">
    <property type="entry name" value="AraC-bd"/>
</dbReference>
<gene>
    <name evidence="5" type="ORF">IO98_05920</name>
</gene>
<dbReference type="STRING" id="29354.IO98_05920"/>
<dbReference type="EMBL" id="JPME01000008">
    <property type="protein sequence ID" value="KEZ90919.1"/>
    <property type="molecule type" value="Genomic_DNA"/>
</dbReference>
<dbReference type="PROSITE" id="PS01124">
    <property type="entry name" value="HTH_ARAC_FAMILY_2"/>
    <property type="match status" value="1"/>
</dbReference>
<dbReference type="GO" id="GO:0043565">
    <property type="term" value="F:sequence-specific DNA binding"/>
    <property type="evidence" value="ECO:0007669"/>
    <property type="project" value="InterPro"/>
</dbReference>
<dbReference type="AlphaFoldDB" id="A0A084JPN5"/>